<feature type="region of interest" description="Disordered" evidence="1">
    <location>
        <begin position="594"/>
        <end position="626"/>
    </location>
</feature>
<feature type="compositionally biased region" description="Low complexity" evidence="1">
    <location>
        <begin position="264"/>
        <end position="278"/>
    </location>
</feature>
<evidence type="ECO:0000313" key="4">
    <source>
        <dbReference type="Proteomes" id="UP000267096"/>
    </source>
</evidence>
<dbReference type="EMBL" id="UYRR01031266">
    <property type="protein sequence ID" value="VDK48335.1"/>
    <property type="molecule type" value="Genomic_DNA"/>
</dbReference>
<feature type="compositionally biased region" description="Polar residues" evidence="1">
    <location>
        <begin position="1001"/>
        <end position="1012"/>
    </location>
</feature>
<dbReference type="OrthoDB" id="6514358at2759"/>
<keyword evidence="2" id="KW-0472">Membrane</keyword>
<dbReference type="Proteomes" id="UP000267096">
    <property type="component" value="Unassembled WGS sequence"/>
</dbReference>
<accession>A0A0M3JYC8</accession>
<feature type="transmembrane region" description="Helical" evidence="2">
    <location>
        <begin position="103"/>
        <end position="130"/>
    </location>
</feature>
<feature type="compositionally biased region" description="Polar residues" evidence="1">
    <location>
        <begin position="381"/>
        <end position="393"/>
    </location>
</feature>
<keyword evidence="4" id="KW-1185">Reference proteome</keyword>
<feature type="region of interest" description="Disordered" evidence="1">
    <location>
        <begin position="872"/>
        <end position="917"/>
    </location>
</feature>
<feature type="compositionally biased region" description="Polar residues" evidence="1">
    <location>
        <begin position="317"/>
        <end position="334"/>
    </location>
</feature>
<name>A0A0M3JYC8_ANISI</name>
<gene>
    <name evidence="3" type="ORF">ASIM_LOCUS12869</name>
</gene>
<proteinExistence type="predicted"/>
<feature type="region of interest" description="Disordered" evidence="1">
    <location>
        <begin position="352"/>
        <end position="394"/>
    </location>
</feature>
<protein>
    <submittedName>
        <fullName evidence="5">EGF-like domain-containing protein</fullName>
    </submittedName>
</protein>
<evidence type="ECO:0000313" key="3">
    <source>
        <dbReference type="EMBL" id="VDK48335.1"/>
    </source>
</evidence>
<feature type="compositionally biased region" description="Basic and acidic residues" evidence="1">
    <location>
        <begin position="414"/>
        <end position="446"/>
    </location>
</feature>
<evidence type="ECO:0000256" key="1">
    <source>
        <dbReference type="SAM" id="MobiDB-lite"/>
    </source>
</evidence>
<sequence length="1125" mass="126422">MCIRKDAEEVIVNMLCDNDCLIDDLNALYQNSPHPNVQIRIFELERSACEQPELNDCDSNAECLANNLRYRCICKNDTSSDTTNRSSCNHTAVIPLAAGCFQLFGFCIIFWVMLVLLLLVLLILFLCCAIHRFHHRHQKSTSASENYTANILTVEERRQSSSGSRMINEEKMVQKTSESPINLKDCSELKKVEELKSDNVEIPKRNVDDANITAKCDSNSSMKRLPTSSDPKLINDPKQRQQQSEEKVDLNSVDEKAVPEDTSRCSSASTPSDSSTPTIWDTFKILGMQYTKRQSIKSQKSCSASLDELIRMRQEEQQQQAFSNDVRTPHNGAQSARLLQNQSADDRSNHMLNLTHTNTNSTNIPSSNGSTPKQESKVSDETTSIVDSSSLMRNTDEVSSKLYQISTAENISEQEQKDNNKSECCESGVRDEEEVVEKRKENEKKGTNDEMQLAIMKRRTPSKDSVLSKLNEVVEKAATLNNNGCQAERVRNGQPIIDNKNKRVDENGKSHHEIDNEAMVRDAKSKMVAKDLTEDEHTLVGANGYCRDRNEPALCTTRMVAGSCVNELLDLVEDSERKELNMAKFDATIKSSERYPTSGREIHSEHGKRTTRRTNKQQQRQHQVSVEQLPQSIATIHEEGISATCAEEKTTANDRGSASCETLLNAPIAATLSPDVNVTVNSDENAAKRLHQGDGDRFIVDHYYRRRYETPERKLSSISEKSAELVNDDDSCTSKSCPATTRVCNHRHTPELKRRFERKFSGYILDERANKAPKNGTRTDELDAEYFRQLPNILSKFRAKPHEDSDGSILEQNKAVLDDSTINSNDQSAKMQPNDSDSIKSIGEQQTNALIQTSGECFTDCKNADKIDEVDEKNSVGGQQTAIPRRAVSRARSRSREGDIRLGSERGRGTRLSCGSEGWRDEGDKEECVNRTCESENGLFKKNASSKRRLSDDKQQHATAIRRKIASRRRESSNLSAISDGACNELRSTNSSIADSDKISLESQKPPWNSSPLREGELDVIAPIKNFIFKTEPDSIQTSLATIQSRSPKQSQRSAVTLPSLSTSPFTTLHQHHLRDRSLSLANVKSKSPRDNRDIWPIRSVVDRLQSNTSLDQPLVKENLWWAHH</sequence>
<keyword evidence="2" id="KW-1133">Transmembrane helix</keyword>
<feature type="compositionally biased region" description="Basic and acidic residues" evidence="1">
    <location>
        <begin position="233"/>
        <end position="263"/>
    </location>
</feature>
<feature type="region of interest" description="Disordered" evidence="1">
    <location>
        <begin position="156"/>
        <end position="180"/>
    </location>
</feature>
<reference evidence="3 4" key="2">
    <citation type="submission" date="2018-11" db="EMBL/GenBank/DDBJ databases">
        <authorList>
            <consortium name="Pathogen Informatics"/>
        </authorList>
    </citation>
    <scope>NUCLEOTIDE SEQUENCE [LARGE SCALE GENOMIC DNA]</scope>
</reference>
<dbReference type="WBParaSite" id="ASIM_0001344101-mRNA-1">
    <property type="protein sequence ID" value="ASIM_0001344101-mRNA-1"/>
    <property type="gene ID" value="ASIM_0001344101"/>
</dbReference>
<feature type="region of interest" description="Disordered" evidence="1">
    <location>
        <begin position="211"/>
        <end position="279"/>
    </location>
</feature>
<keyword evidence="2" id="KW-0812">Transmembrane</keyword>
<feature type="compositionally biased region" description="Polar residues" evidence="1">
    <location>
        <begin position="216"/>
        <end position="230"/>
    </location>
</feature>
<evidence type="ECO:0000313" key="5">
    <source>
        <dbReference type="WBParaSite" id="ASIM_0001344101-mRNA-1"/>
    </source>
</evidence>
<feature type="region of interest" description="Disordered" evidence="1">
    <location>
        <begin position="315"/>
        <end position="334"/>
    </location>
</feature>
<feature type="compositionally biased region" description="Low complexity" evidence="1">
    <location>
        <begin position="352"/>
        <end position="371"/>
    </location>
</feature>
<feature type="compositionally biased region" description="Low complexity" evidence="1">
    <location>
        <begin position="616"/>
        <end position="626"/>
    </location>
</feature>
<feature type="region of interest" description="Disordered" evidence="1">
    <location>
        <begin position="995"/>
        <end position="1014"/>
    </location>
</feature>
<feature type="region of interest" description="Disordered" evidence="1">
    <location>
        <begin position="409"/>
        <end position="446"/>
    </location>
</feature>
<organism evidence="5">
    <name type="scientific">Anisakis simplex</name>
    <name type="common">Herring worm</name>
    <dbReference type="NCBI Taxonomy" id="6269"/>
    <lineage>
        <taxon>Eukaryota</taxon>
        <taxon>Metazoa</taxon>
        <taxon>Ecdysozoa</taxon>
        <taxon>Nematoda</taxon>
        <taxon>Chromadorea</taxon>
        <taxon>Rhabditida</taxon>
        <taxon>Spirurina</taxon>
        <taxon>Ascaridomorpha</taxon>
        <taxon>Ascaridoidea</taxon>
        <taxon>Anisakidae</taxon>
        <taxon>Anisakis</taxon>
        <taxon>Anisakis simplex complex</taxon>
    </lineage>
</organism>
<dbReference type="AlphaFoldDB" id="A0A0M3JYC8"/>
<evidence type="ECO:0000256" key="2">
    <source>
        <dbReference type="SAM" id="Phobius"/>
    </source>
</evidence>
<feature type="compositionally biased region" description="Basic and acidic residues" evidence="1">
    <location>
        <begin position="894"/>
        <end position="908"/>
    </location>
</feature>
<reference evidence="5" key="1">
    <citation type="submission" date="2017-02" db="UniProtKB">
        <authorList>
            <consortium name="WormBaseParasite"/>
        </authorList>
    </citation>
    <scope>IDENTIFICATION</scope>
</reference>